<keyword evidence="2" id="KW-0238">DNA-binding</keyword>
<gene>
    <name evidence="6" type="ORF">B0T45_14825</name>
</gene>
<dbReference type="PANTHER" id="PTHR33164:SF43">
    <property type="entry name" value="HTH-TYPE TRANSCRIPTIONAL REPRESSOR YETL"/>
    <property type="match status" value="1"/>
</dbReference>
<dbReference type="InterPro" id="IPR036388">
    <property type="entry name" value="WH-like_DNA-bd_sf"/>
</dbReference>
<evidence type="ECO:0000256" key="3">
    <source>
        <dbReference type="ARBA" id="ARBA00023163"/>
    </source>
</evidence>
<protein>
    <submittedName>
        <fullName evidence="6">MarR family transcriptional regulator</fullName>
    </submittedName>
</protein>
<keyword evidence="1" id="KW-0805">Transcription regulation</keyword>
<dbReference type="Proteomes" id="UP000192721">
    <property type="component" value="Unassembled WGS sequence"/>
</dbReference>
<dbReference type="SMART" id="SM00347">
    <property type="entry name" value="HTH_MARR"/>
    <property type="match status" value="1"/>
</dbReference>
<dbReference type="AlphaFoldDB" id="A0A1W0CRH7"/>
<organism evidence="6 7">
    <name type="scientific">Chromobacterium haemolyticum</name>
    <dbReference type="NCBI Taxonomy" id="394935"/>
    <lineage>
        <taxon>Bacteria</taxon>
        <taxon>Pseudomonadati</taxon>
        <taxon>Pseudomonadota</taxon>
        <taxon>Betaproteobacteria</taxon>
        <taxon>Neisseriales</taxon>
        <taxon>Chromobacteriaceae</taxon>
        <taxon>Chromobacterium</taxon>
    </lineage>
</organism>
<evidence type="ECO:0000259" key="5">
    <source>
        <dbReference type="PROSITE" id="PS51118"/>
    </source>
</evidence>
<dbReference type="InterPro" id="IPR002577">
    <property type="entry name" value="HTH_HxlR"/>
</dbReference>
<dbReference type="PRINTS" id="PR00598">
    <property type="entry name" value="HTHMARR"/>
</dbReference>
<dbReference type="Pfam" id="PF01047">
    <property type="entry name" value="MarR"/>
    <property type="match status" value="1"/>
</dbReference>
<dbReference type="SUPFAM" id="SSF46785">
    <property type="entry name" value="Winged helix' DNA-binding domain"/>
    <property type="match status" value="1"/>
</dbReference>
<dbReference type="PROSITE" id="PS01117">
    <property type="entry name" value="HTH_MARR_1"/>
    <property type="match status" value="1"/>
</dbReference>
<evidence type="ECO:0000256" key="2">
    <source>
        <dbReference type="ARBA" id="ARBA00023125"/>
    </source>
</evidence>
<dbReference type="InterPro" id="IPR011991">
    <property type="entry name" value="ArsR-like_HTH"/>
</dbReference>
<evidence type="ECO:0000313" key="7">
    <source>
        <dbReference type="Proteomes" id="UP000192721"/>
    </source>
</evidence>
<dbReference type="GO" id="GO:0006950">
    <property type="term" value="P:response to stress"/>
    <property type="evidence" value="ECO:0007669"/>
    <property type="project" value="TreeGrafter"/>
</dbReference>
<dbReference type="PANTHER" id="PTHR33164">
    <property type="entry name" value="TRANSCRIPTIONAL REGULATOR, MARR FAMILY"/>
    <property type="match status" value="1"/>
</dbReference>
<dbReference type="InterPro" id="IPR000835">
    <property type="entry name" value="HTH_MarR-typ"/>
</dbReference>
<sequence length="188" mass="20729">MSDAAATSFPPSDASAATRALEPAIAPHLQLLAHSASEEVSQTHAGLGLLLLWLSDDVLGAVNADLRALDVTESKLNVLMLFSLQERGWWRNGPLTPSAIADYLGVTRSTVTGQLDWLERRGLLQRQLRDEDRRSLELSLTEAGRELLRQALPGFWRACQRLTEALDESECAALWSLLAKVWSRLKAD</sequence>
<dbReference type="InterPro" id="IPR039422">
    <property type="entry name" value="MarR/SlyA-like"/>
</dbReference>
<name>A0A1W0CRH7_9NEIS</name>
<comment type="caution">
    <text evidence="6">The sequence shown here is derived from an EMBL/GenBank/DDBJ whole genome shotgun (WGS) entry which is preliminary data.</text>
</comment>
<evidence type="ECO:0000256" key="1">
    <source>
        <dbReference type="ARBA" id="ARBA00023015"/>
    </source>
</evidence>
<dbReference type="GO" id="GO:0003700">
    <property type="term" value="F:DNA-binding transcription factor activity"/>
    <property type="evidence" value="ECO:0007669"/>
    <property type="project" value="InterPro"/>
</dbReference>
<dbReference type="RefSeq" id="WP_081556018.1">
    <property type="nucleotide sequence ID" value="NZ_MUKV01000020.1"/>
</dbReference>
<dbReference type="Gene3D" id="1.10.10.10">
    <property type="entry name" value="Winged helix-like DNA-binding domain superfamily/Winged helix DNA-binding domain"/>
    <property type="match status" value="1"/>
</dbReference>
<dbReference type="EMBL" id="MUKV01000020">
    <property type="protein sequence ID" value="OQS37172.1"/>
    <property type="molecule type" value="Genomic_DNA"/>
</dbReference>
<dbReference type="CDD" id="cd00090">
    <property type="entry name" value="HTH_ARSR"/>
    <property type="match status" value="1"/>
</dbReference>
<evidence type="ECO:0000313" key="6">
    <source>
        <dbReference type="EMBL" id="OQS37172.1"/>
    </source>
</evidence>
<dbReference type="InterPro" id="IPR023187">
    <property type="entry name" value="Tscrpt_reg_MarR-type_CS"/>
</dbReference>
<dbReference type="PROSITE" id="PS51118">
    <property type="entry name" value="HTH_HXLR"/>
    <property type="match status" value="1"/>
</dbReference>
<accession>A0A1W0CRH7</accession>
<feature type="domain" description="HTH hxlR-type" evidence="5">
    <location>
        <begin position="63"/>
        <end position="166"/>
    </location>
</feature>
<keyword evidence="3" id="KW-0804">Transcription</keyword>
<proteinExistence type="predicted"/>
<feature type="domain" description="HTH marR-type" evidence="4">
    <location>
        <begin position="44"/>
        <end position="183"/>
    </location>
</feature>
<dbReference type="InterPro" id="IPR036390">
    <property type="entry name" value="WH_DNA-bd_sf"/>
</dbReference>
<dbReference type="GO" id="GO:0003677">
    <property type="term" value="F:DNA binding"/>
    <property type="evidence" value="ECO:0007669"/>
    <property type="project" value="UniProtKB-KW"/>
</dbReference>
<dbReference type="PROSITE" id="PS50995">
    <property type="entry name" value="HTH_MARR_2"/>
    <property type="match status" value="1"/>
</dbReference>
<reference evidence="6 7" key="1">
    <citation type="submission" date="2017-02" db="EMBL/GenBank/DDBJ databases">
        <title>Chromobacterium haemolyticum H5244.</title>
        <authorList>
            <person name="Gulvik C.A."/>
        </authorList>
    </citation>
    <scope>NUCLEOTIDE SEQUENCE [LARGE SCALE GENOMIC DNA]</scope>
    <source>
        <strain evidence="6 7">H5244</strain>
    </source>
</reference>
<evidence type="ECO:0000259" key="4">
    <source>
        <dbReference type="PROSITE" id="PS50995"/>
    </source>
</evidence>